<dbReference type="GO" id="GO:0016491">
    <property type="term" value="F:oxidoreductase activity"/>
    <property type="evidence" value="ECO:0007669"/>
    <property type="project" value="UniProtKB-KW"/>
</dbReference>
<dbReference type="SUPFAM" id="SSF51430">
    <property type="entry name" value="NAD(P)-linked oxidoreductase"/>
    <property type="match status" value="2"/>
</dbReference>
<proteinExistence type="predicted"/>
<evidence type="ECO:0000256" key="1">
    <source>
        <dbReference type="ARBA" id="ARBA00023002"/>
    </source>
</evidence>
<dbReference type="Gene3D" id="3.20.20.100">
    <property type="entry name" value="NADP-dependent oxidoreductase domain"/>
    <property type="match status" value="2"/>
</dbReference>
<feature type="region of interest" description="Disordered" evidence="2">
    <location>
        <begin position="1"/>
        <end position="21"/>
    </location>
</feature>
<keyword evidence="5" id="KW-1185">Reference proteome</keyword>
<dbReference type="STRING" id="92696.A0A4R0RVQ5"/>
<dbReference type="PANTHER" id="PTHR43625:SF40">
    <property type="entry name" value="ALDO-KETO REDUCTASE YAKC [NADP(+)]"/>
    <property type="match status" value="1"/>
</dbReference>
<comment type="caution">
    <text evidence="4">The sequence shown here is derived from an EMBL/GenBank/DDBJ whole genome shotgun (WGS) entry which is preliminary data.</text>
</comment>
<evidence type="ECO:0000256" key="2">
    <source>
        <dbReference type="SAM" id="MobiDB-lite"/>
    </source>
</evidence>
<sequence>MTVFMGAGGKPQQRVVRGTPNPAPDYLTGQQEDYSKTAFPDSLSPLATSGFPTRRLGANGPLVSVVGYGAMGIGAYYGTTDEEAAMATLSRAADLGVTFWDTADTYGTSEAVLGKWFAKTGRRSEIFLATKSGAKDMTPGLTKHLFSSKPSHIRSRIENSLKDLQTDYIDLYYQHRVDPDVPIEIVLETLRPYVEKGTIRYVGLCECSVDVMTRAKAVPGVGEKIVACQMEFSPFEMAIEHTGLLKAARELGVSIVAYSPLGRGMMSGKYKSRADFEPTDLRQFIPRWSDDNFPHNLALVSKFQEVATKYSATTSQITLAWIMHRHPDMVPIPGSRDIARLEENAASAYVAIREEDMRVLDEVVAEADVKGARKPPMRLGANGPLVSAIGYGAMRLGFYAANSVEEESAMAILSRAADLGVTFWDTADRYGTCETILGKWFAKTSRRSEIFLATKSGSQDMTPGQTKHMFNSKPSHMRSRIENSLKELQTDYIDLYYQHRVDPDVPIEVVMETLRPYVEKGTIRYVGLCECSVDVLTRAKAVPGVGEKVVACQMEFSPFEVTIESTGLLKAARELGVSIVAYSPLGRGVMSGQYKSRADFGPNDLRQTIPRWSDENFPHNLALVAKFEEVATKYSITTSQLTLAWIMHRHPDMISLPGSRSIARLEENSASAYVKIKEEDMRVLDEAVAKADVKGARTYPMMDSLTNEDCIPLSEWKGE</sequence>
<accession>A0A4R0RVQ5</accession>
<dbReference type="PANTHER" id="PTHR43625">
    <property type="entry name" value="AFLATOXIN B1 ALDEHYDE REDUCTASE"/>
    <property type="match status" value="1"/>
</dbReference>
<dbReference type="InterPro" id="IPR023210">
    <property type="entry name" value="NADP_OxRdtase_dom"/>
</dbReference>
<organism evidence="4 5">
    <name type="scientific">Steccherinum ochraceum</name>
    <dbReference type="NCBI Taxonomy" id="92696"/>
    <lineage>
        <taxon>Eukaryota</taxon>
        <taxon>Fungi</taxon>
        <taxon>Dikarya</taxon>
        <taxon>Basidiomycota</taxon>
        <taxon>Agaricomycotina</taxon>
        <taxon>Agaricomycetes</taxon>
        <taxon>Polyporales</taxon>
        <taxon>Steccherinaceae</taxon>
        <taxon>Steccherinum</taxon>
    </lineage>
</organism>
<gene>
    <name evidence="4" type="ORF">EIP91_011769</name>
</gene>
<dbReference type="Proteomes" id="UP000292702">
    <property type="component" value="Unassembled WGS sequence"/>
</dbReference>
<dbReference type="InterPro" id="IPR050791">
    <property type="entry name" value="Aldo-Keto_reductase"/>
</dbReference>
<name>A0A4R0RVQ5_9APHY</name>
<dbReference type="InterPro" id="IPR036812">
    <property type="entry name" value="NAD(P)_OxRdtase_dom_sf"/>
</dbReference>
<dbReference type="GO" id="GO:0005737">
    <property type="term" value="C:cytoplasm"/>
    <property type="evidence" value="ECO:0007669"/>
    <property type="project" value="TreeGrafter"/>
</dbReference>
<dbReference type="Pfam" id="PF00248">
    <property type="entry name" value="Aldo_ket_red"/>
    <property type="match status" value="2"/>
</dbReference>
<evidence type="ECO:0000313" key="4">
    <source>
        <dbReference type="EMBL" id="TCD67968.1"/>
    </source>
</evidence>
<feature type="domain" description="NADP-dependent oxidoreductase" evidence="3">
    <location>
        <begin position="388"/>
        <end position="687"/>
    </location>
</feature>
<feature type="domain" description="NADP-dependent oxidoreductase" evidence="3">
    <location>
        <begin position="66"/>
        <end position="364"/>
    </location>
</feature>
<dbReference type="OrthoDB" id="37537at2759"/>
<dbReference type="EMBL" id="RWJN01000080">
    <property type="protein sequence ID" value="TCD67968.1"/>
    <property type="molecule type" value="Genomic_DNA"/>
</dbReference>
<dbReference type="AlphaFoldDB" id="A0A4R0RVQ5"/>
<reference evidence="4 5" key="1">
    <citation type="submission" date="2018-11" db="EMBL/GenBank/DDBJ databases">
        <title>Genome assembly of Steccherinum ochraceum LE-BIN_3174, the white-rot fungus of the Steccherinaceae family (The Residual Polyporoid clade, Polyporales, Basidiomycota).</title>
        <authorList>
            <person name="Fedorova T.V."/>
            <person name="Glazunova O.A."/>
            <person name="Landesman E.O."/>
            <person name="Moiseenko K.V."/>
            <person name="Psurtseva N.V."/>
            <person name="Savinova O.S."/>
            <person name="Shakhova N.V."/>
            <person name="Tyazhelova T.V."/>
            <person name="Vasina D.V."/>
        </authorList>
    </citation>
    <scope>NUCLEOTIDE SEQUENCE [LARGE SCALE GENOMIC DNA]</scope>
    <source>
        <strain evidence="4 5">LE-BIN_3174</strain>
    </source>
</reference>
<evidence type="ECO:0000313" key="5">
    <source>
        <dbReference type="Proteomes" id="UP000292702"/>
    </source>
</evidence>
<keyword evidence="1" id="KW-0560">Oxidoreductase</keyword>
<protein>
    <recommendedName>
        <fullName evidence="3">NADP-dependent oxidoreductase domain-containing protein</fullName>
    </recommendedName>
</protein>
<evidence type="ECO:0000259" key="3">
    <source>
        <dbReference type="Pfam" id="PF00248"/>
    </source>
</evidence>